<evidence type="ECO:0000256" key="3">
    <source>
        <dbReference type="ARBA" id="ARBA00022676"/>
    </source>
</evidence>
<keyword evidence="6 8" id="KW-1133">Transmembrane helix</keyword>
<evidence type="ECO:0000256" key="6">
    <source>
        <dbReference type="ARBA" id="ARBA00022989"/>
    </source>
</evidence>
<keyword evidence="11" id="KW-1185">Reference proteome</keyword>
<evidence type="ECO:0000256" key="1">
    <source>
        <dbReference type="ARBA" id="ARBA00004651"/>
    </source>
</evidence>
<evidence type="ECO:0000259" key="9">
    <source>
        <dbReference type="Pfam" id="PF13231"/>
    </source>
</evidence>
<dbReference type="PANTHER" id="PTHR33908">
    <property type="entry name" value="MANNOSYLTRANSFERASE YKCB-RELATED"/>
    <property type="match status" value="1"/>
</dbReference>
<feature type="transmembrane region" description="Helical" evidence="8">
    <location>
        <begin position="204"/>
        <end position="223"/>
    </location>
</feature>
<keyword evidence="3 10" id="KW-0328">Glycosyltransferase</keyword>
<proteinExistence type="predicted"/>
<evidence type="ECO:0000313" key="10">
    <source>
        <dbReference type="EMBL" id="QUV94484.1"/>
    </source>
</evidence>
<evidence type="ECO:0000256" key="8">
    <source>
        <dbReference type="SAM" id="Phobius"/>
    </source>
</evidence>
<keyword evidence="2" id="KW-1003">Cell membrane</keyword>
<dbReference type="InterPro" id="IPR038731">
    <property type="entry name" value="RgtA/B/C-like"/>
</dbReference>
<feature type="transmembrane region" description="Helical" evidence="8">
    <location>
        <begin position="316"/>
        <end position="335"/>
    </location>
</feature>
<dbReference type="Pfam" id="PF13231">
    <property type="entry name" value="PMT_2"/>
    <property type="match status" value="1"/>
</dbReference>
<dbReference type="GO" id="GO:0016757">
    <property type="term" value="F:glycosyltransferase activity"/>
    <property type="evidence" value="ECO:0007669"/>
    <property type="project" value="UniProtKB-KW"/>
</dbReference>
<dbReference type="Proteomes" id="UP000677668">
    <property type="component" value="Chromosome 1"/>
</dbReference>
<dbReference type="RefSeq" id="WP_211422774.1">
    <property type="nucleotide sequence ID" value="NZ_CP072642.1"/>
</dbReference>
<feature type="transmembrane region" description="Helical" evidence="8">
    <location>
        <begin position="342"/>
        <end position="362"/>
    </location>
</feature>
<gene>
    <name evidence="10" type="ORF">J8C05_03285</name>
</gene>
<feature type="transmembrane region" description="Helical" evidence="8">
    <location>
        <begin position="285"/>
        <end position="304"/>
    </location>
</feature>
<feature type="transmembrane region" description="Helical" evidence="8">
    <location>
        <begin position="159"/>
        <end position="184"/>
    </location>
</feature>
<evidence type="ECO:0000256" key="4">
    <source>
        <dbReference type="ARBA" id="ARBA00022679"/>
    </source>
</evidence>
<dbReference type="PANTHER" id="PTHR33908:SF11">
    <property type="entry name" value="MEMBRANE PROTEIN"/>
    <property type="match status" value="1"/>
</dbReference>
<feature type="transmembrane region" description="Helical" evidence="8">
    <location>
        <begin position="106"/>
        <end position="123"/>
    </location>
</feature>
<dbReference type="EMBL" id="CP072642">
    <property type="protein sequence ID" value="QUV94484.1"/>
    <property type="molecule type" value="Genomic_DNA"/>
</dbReference>
<evidence type="ECO:0000256" key="7">
    <source>
        <dbReference type="ARBA" id="ARBA00023136"/>
    </source>
</evidence>
<comment type="subcellular location">
    <subcellularLocation>
        <location evidence="1">Cell membrane</location>
        <topology evidence="1">Multi-pass membrane protein</topology>
    </subcellularLocation>
</comment>
<dbReference type="EC" id="2.4.-.-" evidence="10"/>
<keyword evidence="4 10" id="KW-0808">Transferase</keyword>
<reference evidence="10 11" key="1">
    <citation type="submission" date="2021-03" db="EMBL/GenBank/DDBJ databases">
        <title>Genomic and phenotypic characterization of Chloracidobacterium isolates provides evidence for multiple species.</title>
        <authorList>
            <person name="Saini M.K."/>
            <person name="Costas A.M.G."/>
            <person name="Tank M."/>
            <person name="Bryant D.A."/>
        </authorList>
    </citation>
    <scope>NUCLEOTIDE SEQUENCE [LARGE SCALE GENOMIC DNA]</scope>
    <source>
        <strain evidence="10 11">N</strain>
    </source>
</reference>
<feature type="transmembrane region" description="Helical" evidence="8">
    <location>
        <begin position="7"/>
        <end position="26"/>
    </location>
</feature>
<accession>A0ABX8B4Q6</accession>
<name>A0ABX8B4Q6_9BACT</name>
<evidence type="ECO:0000313" key="11">
    <source>
        <dbReference type="Proteomes" id="UP000677668"/>
    </source>
</evidence>
<keyword evidence="7 8" id="KW-0472">Membrane</keyword>
<organism evidence="10 11">
    <name type="scientific">Chloracidobacterium sp. N</name>
    <dbReference type="NCBI Taxonomy" id="2821540"/>
    <lineage>
        <taxon>Bacteria</taxon>
        <taxon>Pseudomonadati</taxon>
        <taxon>Acidobacteriota</taxon>
        <taxon>Terriglobia</taxon>
        <taxon>Terriglobales</taxon>
        <taxon>Acidobacteriaceae</taxon>
        <taxon>Chloracidobacterium</taxon>
        <taxon>Chloracidobacterium aggregatum</taxon>
    </lineage>
</organism>
<dbReference type="InterPro" id="IPR050297">
    <property type="entry name" value="LipidA_mod_glycosyltrf_83"/>
</dbReference>
<feature type="domain" description="Glycosyltransferase RgtA/B/C/D-like" evidence="9">
    <location>
        <begin position="57"/>
        <end position="194"/>
    </location>
</feature>
<keyword evidence="5 8" id="KW-0812">Transmembrane</keyword>
<sequence length="510" mass="57624">MRDWSGWLFWCGVLPLALVLRGWHIGQQNLWLDELYSLDVARRSLTGIARCAAADVHPPLFYILLKIWMNLFGDSAAAVRSLSVVASLSALVSVFRLIAPRYSGSVALATTLLMAVSAHQIFFAQEARMYPLVMALVLVALRGYAMWRESGVERGLAVYLWAALAAMYCHYFAVLAVLAVNAHFVLTAFGPTRAATRRQTRRWFIAQGVMALLYAPWVEVIVAQMQRGQTWRKPLTLADAGWQVVGYFQETTLGYAVYLDHIRDWFARLIVEHVNLPGSFFWQPLTFNIVFILFLTALMGIGLWHNLKLARADIRAALPVLFLALPLLLASGLSLRKGSMEMARYLIFTTPAFWFFTAVGLYQIRAAGWRLALIGLCVGTLFWQGTRIHYGTTARDSDLRPALEFIRRESRPGERVVIDPDAMDVCLAYYAPRYGLEGMTYPAQMTPTGEPVGHNQLERLMREEGVRRAWVILDYRSEKFDAPAVPGFHVVRQVDFPGAYPKVRVIEVLR</sequence>
<evidence type="ECO:0000256" key="5">
    <source>
        <dbReference type="ARBA" id="ARBA00022692"/>
    </source>
</evidence>
<evidence type="ECO:0000256" key="2">
    <source>
        <dbReference type="ARBA" id="ARBA00022475"/>
    </source>
</evidence>
<feature type="transmembrane region" description="Helical" evidence="8">
    <location>
        <begin position="78"/>
        <end position="99"/>
    </location>
</feature>
<protein>
    <submittedName>
        <fullName evidence="10">Glycosyltransferase family 39 protein</fullName>
        <ecNumber evidence="10">2.4.-.-</ecNumber>
    </submittedName>
</protein>